<protein>
    <recommendedName>
        <fullName evidence="1">N-acetyltransferase domain-containing protein</fullName>
    </recommendedName>
</protein>
<dbReference type="PROSITE" id="PS51186">
    <property type="entry name" value="GNAT"/>
    <property type="match status" value="1"/>
</dbReference>
<feature type="domain" description="N-acetyltransferase" evidence="1">
    <location>
        <begin position="14"/>
        <end position="174"/>
    </location>
</feature>
<dbReference type="SUPFAM" id="SSF55729">
    <property type="entry name" value="Acyl-CoA N-acyltransferases (Nat)"/>
    <property type="match status" value="1"/>
</dbReference>
<dbReference type="Pfam" id="PF13508">
    <property type="entry name" value="Acetyltransf_7"/>
    <property type="match status" value="1"/>
</dbReference>
<organism evidence="2">
    <name type="scientific">Craspedostauros australis</name>
    <dbReference type="NCBI Taxonomy" id="1486917"/>
    <lineage>
        <taxon>Eukaryota</taxon>
        <taxon>Sar</taxon>
        <taxon>Stramenopiles</taxon>
        <taxon>Ochrophyta</taxon>
        <taxon>Bacillariophyta</taxon>
        <taxon>Bacillariophyceae</taxon>
        <taxon>Bacillariophycidae</taxon>
        <taxon>Naviculales</taxon>
        <taxon>Naviculaceae</taxon>
        <taxon>Craspedostauros</taxon>
    </lineage>
</organism>
<dbReference type="EMBL" id="HBEF01001612">
    <property type="protein sequence ID" value="CAD8328936.1"/>
    <property type="molecule type" value="Transcribed_RNA"/>
</dbReference>
<dbReference type="InterPro" id="IPR000182">
    <property type="entry name" value="GNAT_dom"/>
</dbReference>
<dbReference type="CDD" id="cd04301">
    <property type="entry name" value="NAT_SF"/>
    <property type="match status" value="1"/>
</dbReference>
<dbReference type="GO" id="GO:0016747">
    <property type="term" value="F:acyltransferase activity, transferring groups other than amino-acyl groups"/>
    <property type="evidence" value="ECO:0007669"/>
    <property type="project" value="InterPro"/>
</dbReference>
<reference evidence="2" key="1">
    <citation type="submission" date="2021-01" db="EMBL/GenBank/DDBJ databases">
        <authorList>
            <person name="Corre E."/>
            <person name="Pelletier E."/>
            <person name="Niang G."/>
            <person name="Scheremetjew M."/>
            <person name="Finn R."/>
            <person name="Kale V."/>
            <person name="Holt S."/>
            <person name="Cochrane G."/>
            <person name="Meng A."/>
            <person name="Brown T."/>
            <person name="Cohen L."/>
        </authorList>
    </citation>
    <scope>NUCLEOTIDE SEQUENCE</scope>
    <source>
        <strain evidence="2">CCMP3328</strain>
    </source>
</reference>
<proteinExistence type="predicted"/>
<dbReference type="Gene3D" id="3.40.630.30">
    <property type="match status" value="1"/>
</dbReference>
<evidence type="ECO:0000313" key="2">
    <source>
        <dbReference type="EMBL" id="CAD8328936.1"/>
    </source>
</evidence>
<dbReference type="AlphaFoldDB" id="A0A7R9ZJQ9"/>
<evidence type="ECO:0000259" key="1">
    <source>
        <dbReference type="PROSITE" id="PS51186"/>
    </source>
</evidence>
<sequence>MLFFRGAYFLLSTMVIRNVQKQDIPGIKAVIDSTELFPSEMLDDMIKGYLENPKDSSNIWMTEVKQDDGDKAEVPISIVYAVPEKMTAGTYNALLLAVSSDAQGQGHGSKCMQSLEKELKEKRDARILLVETSGTDDFARTRAFYEKIGFEKEARIRDFYEAGDDKIVYRKDLTKK</sequence>
<dbReference type="InterPro" id="IPR016181">
    <property type="entry name" value="Acyl_CoA_acyltransferase"/>
</dbReference>
<gene>
    <name evidence="2" type="ORF">CAUS1442_LOCUS1034</name>
</gene>
<name>A0A7R9ZJQ9_9STRA</name>
<accession>A0A7R9ZJQ9</accession>